<evidence type="ECO:0000256" key="3">
    <source>
        <dbReference type="PIRSR" id="PIRSR005902-1"/>
    </source>
</evidence>
<proteinExistence type="predicted"/>
<feature type="binding site" evidence="3">
    <location>
        <position position="100"/>
    </location>
    <ligand>
        <name>a divalent metal cation</name>
        <dbReference type="ChEBI" id="CHEBI:60240"/>
        <label>1</label>
    </ligand>
</feature>
<dbReference type="Pfam" id="PF01026">
    <property type="entry name" value="TatD_DNase"/>
    <property type="match status" value="1"/>
</dbReference>
<dbReference type="Proteomes" id="UP000002415">
    <property type="component" value="Chromosome"/>
</dbReference>
<evidence type="ECO:0000256" key="2">
    <source>
        <dbReference type="ARBA" id="ARBA00022801"/>
    </source>
</evidence>
<feature type="binding site" evidence="3">
    <location>
        <position position="136"/>
    </location>
    <ligand>
        <name>a divalent metal cation</name>
        <dbReference type="ChEBI" id="CHEBI:60240"/>
        <label>2</label>
    </ligand>
</feature>
<dbReference type="InterPro" id="IPR018228">
    <property type="entry name" value="DNase_TatD-rel_CS"/>
</dbReference>
<sequence length="274" mass="31339">MKTENQKLQNLIDTHAHLHMKHFEKDRDDVFKRVTQMKFVLNVSTSIEDLNDTIKIANILPNVFLALGIHPHDSGNVPNDYIEILENLALKNKKVLAIGEIGLDYFRNFSPIDTQKRVFAEQLMLANKLGKPVILHIRDAYEDVYEIIKLIGAENGGIVHAFSGDENWAKKFVKLGFKIGIGGPITYPKNDLLRNVVKIIGVENVVTETDCPYLPPQQYRGKRNEPIYVYYVFEQLNEIFGLDIDIYDIIWKNTKEILKINEDLANSSVGDNDD</sequence>
<keyword evidence="5" id="KW-1185">Reference proteome</keyword>
<protein>
    <submittedName>
        <fullName evidence="4">Hydrolase, TatD family</fullName>
    </submittedName>
</protein>
<dbReference type="SUPFAM" id="SSF51556">
    <property type="entry name" value="Metallo-dependent hydrolases"/>
    <property type="match status" value="1"/>
</dbReference>
<accession>A7HL70</accession>
<dbReference type="PANTHER" id="PTHR46124:SF2">
    <property type="entry name" value="D-AMINOACYL-TRNA DEACYLASE"/>
    <property type="match status" value="1"/>
</dbReference>
<feature type="binding site" evidence="3">
    <location>
        <position position="160"/>
    </location>
    <ligand>
        <name>a divalent metal cation</name>
        <dbReference type="ChEBI" id="CHEBI:60240"/>
        <label>2</label>
    </ligand>
</feature>
<dbReference type="InterPro" id="IPR032466">
    <property type="entry name" value="Metal_Hydrolase"/>
</dbReference>
<dbReference type="HOGENOM" id="CLU_031506_4_0_0"/>
<feature type="binding site" evidence="3">
    <location>
        <position position="17"/>
    </location>
    <ligand>
        <name>a divalent metal cation</name>
        <dbReference type="ChEBI" id="CHEBI:60240"/>
        <label>1</label>
    </ligand>
</feature>
<dbReference type="GO" id="GO:0004536">
    <property type="term" value="F:DNA nuclease activity"/>
    <property type="evidence" value="ECO:0007669"/>
    <property type="project" value="InterPro"/>
</dbReference>
<dbReference type="eggNOG" id="COG0084">
    <property type="taxonomic scope" value="Bacteria"/>
</dbReference>
<reference evidence="4 5" key="1">
    <citation type="submission" date="2007-07" db="EMBL/GenBank/DDBJ databases">
        <title>Complete sequence of Fervidobacterium nodosum Rt17-B1.</title>
        <authorList>
            <consortium name="US DOE Joint Genome Institute"/>
            <person name="Copeland A."/>
            <person name="Lucas S."/>
            <person name="Lapidus A."/>
            <person name="Barry K."/>
            <person name="Glavina del Rio T."/>
            <person name="Dalin E."/>
            <person name="Tice H."/>
            <person name="Pitluck S."/>
            <person name="Saunders E."/>
            <person name="Brettin T."/>
            <person name="Bruce D."/>
            <person name="Detter J.C."/>
            <person name="Han C."/>
            <person name="Schmutz J."/>
            <person name="Larimer F."/>
            <person name="Land M."/>
            <person name="Hauser L."/>
            <person name="Kyrpides N."/>
            <person name="Mikhailova N."/>
            <person name="Nelson K."/>
            <person name="Gogarten J.P."/>
            <person name="Noll K."/>
            <person name="Richardson P."/>
        </authorList>
    </citation>
    <scope>NUCLEOTIDE SEQUENCE [LARGE SCALE GENOMIC DNA]</scope>
    <source>
        <strain evidence="5">ATCC 35602 / DSM 5306 / Rt17-B1</strain>
    </source>
</reference>
<dbReference type="AlphaFoldDB" id="A7HL70"/>
<name>A7HL70_FERNB</name>
<dbReference type="CDD" id="cd01310">
    <property type="entry name" value="TatD_DNAse"/>
    <property type="match status" value="1"/>
</dbReference>
<keyword evidence="2 4" id="KW-0378">Hydrolase</keyword>
<dbReference type="InterPro" id="IPR015991">
    <property type="entry name" value="TatD/YcfH-like"/>
</dbReference>
<dbReference type="EMBL" id="CP000771">
    <property type="protein sequence ID" value="ABS60653.1"/>
    <property type="molecule type" value="Genomic_DNA"/>
</dbReference>
<dbReference type="OrthoDB" id="9810005at2"/>
<evidence type="ECO:0000313" key="4">
    <source>
        <dbReference type="EMBL" id="ABS60653.1"/>
    </source>
</evidence>
<evidence type="ECO:0000256" key="1">
    <source>
        <dbReference type="ARBA" id="ARBA00022723"/>
    </source>
</evidence>
<feature type="binding site" evidence="3">
    <location>
        <position position="210"/>
    </location>
    <ligand>
        <name>a divalent metal cation</name>
        <dbReference type="ChEBI" id="CHEBI:60240"/>
        <label>1</label>
    </ligand>
</feature>
<organism evidence="4 5">
    <name type="scientific">Fervidobacterium nodosum (strain ATCC 35602 / DSM 5306 / Rt17-B1)</name>
    <dbReference type="NCBI Taxonomy" id="381764"/>
    <lineage>
        <taxon>Bacteria</taxon>
        <taxon>Thermotogati</taxon>
        <taxon>Thermotogota</taxon>
        <taxon>Thermotogae</taxon>
        <taxon>Thermotogales</taxon>
        <taxon>Fervidobacteriaceae</taxon>
        <taxon>Fervidobacterium</taxon>
    </lineage>
</organism>
<dbReference type="FunFam" id="3.20.20.140:FF:000005">
    <property type="entry name" value="TatD family hydrolase"/>
    <property type="match status" value="1"/>
</dbReference>
<feature type="binding site" evidence="3">
    <location>
        <position position="15"/>
    </location>
    <ligand>
        <name>a divalent metal cation</name>
        <dbReference type="ChEBI" id="CHEBI:60240"/>
        <label>1</label>
    </ligand>
</feature>
<reference evidence="4 5" key="2">
    <citation type="journal article" date="2009" name="Proc. Natl. Acad. Sci. U.S.A.">
        <title>On the chimeric nature, thermophilic origin, and phylogenetic placement of the Thermotogales.</title>
        <authorList>
            <person name="Zhaxybayeva O."/>
            <person name="Swithers K.S."/>
            <person name="Lapierre P."/>
            <person name="Fournier G.P."/>
            <person name="Bickhart D.M."/>
            <person name="DeBoy R.T."/>
            <person name="Nelson K.E."/>
            <person name="Nesbo C.L."/>
            <person name="Doolittle W.F."/>
            <person name="Gogarten J.P."/>
            <person name="Noll K.M."/>
        </authorList>
    </citation>
    <scope>NUCLEOTIDE SEQUENCE [LARGE SCALE GENOMIC DNA]</scope>
    <source>
        <strain evidence="5">ATCC 35602 / DSM 5306 / Rt17-B1</strain>
    </source>
</reference>
<dbReference type="GO" id="GO:0046872">
    <property type="term" value="F:metal ion binding"/>
    <property type="evidence" value="ECO:0007669"/>
    <property type="project" value="UniProtKB-KW"/>
</dbReference>
<keyword evidence="1 3" id="KW-0479">Metal-binding</keyword>
<dbReference type="Gene3D" id="3.20.20.140">
    <property type="entry name" value="Metal-dependent hydrolases"/>
    <property type="match status" value="1"/>
</dbReference>
<gene>
    <name evidence="4" type="ordered locus">Fnod_0800</name>
</gene>
<dbReference type="RefSeq" id="WP_011993969.1">
    <property type="nucleotide sequence ID" value="NC_009718.1"/>
</dbReference>
<dbReference type="InterPro" id="IPR001130">
    <property type="entry name" value="TatD-like"/>
</dbReference>
<dbReference type="STRING" id="381764.Fnod_0800"/>
<dbReference type="KEGG" id="fno:Fnod_0800"/>
<dbReference type="NCBIfam" id="TIGR00010">
    <property type="entry name" value="YchF/TatD family DNA exonuclease"/>
    <property type="match status" value="1"/>
</dbReference>
<dbReference type="PANTHER" id="PTHR46124">
    <property type="entry name" value="D-AMINOACYL-TRNA DEACYLASE"/>
    <property type="match status" value="1"/>
</dbReference>
<dbReference type="PIRSF" id="PIRSF005902">
    <property type="entry name" value="DNase_TatD"/>
    <property type="match status" value="1"/>
</dbReference>
<dbReference type="GO" id="GO:0016788">
    <property type="term" value="F:hydrolase activity, acting on ester bonds"/>
    <property type="evidence" value="ECO:0007669"/>
    <property type="project" value="InterPro"/>
</dbReference>
<dbReference type="PROSITE" id="PS01090">
    <property type="entry name" value="TATD_2"/>
    <property type="match status" value="1"/>
</dbReference>
<evidence type="ECO:0000313" key="5">
    <source>
        <dbReference type="Proteomes" id="UP000002415"/>
    </source>
</evidence>
<dbReference type="GO" id="GO:0005829">
    <property type="term" value="C:cytosol"/>
    <property type="evidence" value="ECO:0007669"/>
    <property type="project" value="TreeGrafter"/>
</dbReference>